<dbReference type="Gene3D" id="2.40.70.10">
    <property type="entry name" value="Acid Proteases"/>
    <property type="match status" value="1"/>
</dbReference>
<sequence>MLVDSGSSHSFICELLTTQLQGVVKARHPLAVRMANGGVIRCDQELPACQWQTHGVTLDTNLKVLPLGCYDVILGIDWLAQHSPMKVHW</sequence>
<proteinExistence type="predicted"/>
<dbReference type="SUPFAM" id="SSF50630">
    <property type="entry name" value="Acid proteases"/>
    <property type="match status" value="1"/>
</dbReference>
<reference evidence="1" key="2">
    <citation type="submission" date="2018-03" db="EMBL/GenBank/DDBJ databases">
        <title>The Triticum urartu genome reveals the dynamic nature of wheat genome evolution.</title>
        <authorList>
            <person name="Ling H."/>
            <person name="Ma B."/>
            <person name="Shi X."/>
            <person name="Liu H."/>
            <person name="Dong L."/>
            <person name="Sun H."/>
            <person name="Cao Y."/>
            <person name="Gao Q."/>
            <person name="Zheng S."/>
            <person name="Li Y."/>
            <person name="Yu Y."/>
            <person name="Du H."/>
            <person name="Qi M."/>
            <person name="Li Y."/>
            <person name="Yu H."/>
            <person name="Cui Y."/>
            <person name="Wang N."/>
            <person name="Chen C."/>
            <person name="Wu H."/>
            <person name="Zhao Y."/>
            <person name="Zhang J."/>
            <person name="Li Y."/>
            <person name="Zhou W."/>
            <person name="Zhang B."/>
            <person name="Hu W."/>
            <person name="Eijk M."/>
            <person name="Tang J."/>
            <person name="Witsenboer H."/>
            <person name="Zhao S."/>
            <person name="Li Z."/>
            <person name="Zhang A."/>
            <person name="Wang D."/>
            <person name="Liang C."/>
        </authorList>
    </citation>
    <scope>NUCLEOTIDE SEQUENCE [LARGE SCALE GENOMIC DNA]</scope>
    <source>
        <strain evidence="1">cv. G1812</strain>
    </source>
</reference>
<name>A0A8R7ULP6_TRIUA</name>
<dbReference type="AlphaFoldDB" id="A0A8R7ULP6"/>
<dbReference type="Gramene" id="TuG1812G0500005446.01.T01">
    <property type="protein sequence ID" value="TuG1812G0500005446.01.T01.cds393712"/>
    <property type="gene ID" value="TuG1812G0500005446.01"/>
</dbReference>
<protein>
    <submittedName>
        <fullName evidence="1">Uncharacterized protein</fullName>
    </submittedName>
</protein>
<dbReference type="EnsemblPlants" id="TuG1812G0500005446.01.T01">
    <property type="protein sequence ID" value="TuG1812G0500005446.01.T01.cds393712"/>
    <property type="gene ID" value="TuG1812G0500005446.01"/>
</dbReference>
<dbReference type="CDD" id="cd00303">
    <property type="entry name" value="retropepsin_like"/>
    <property type="match status" value="1"/>
</dbReference>
<reference evidence="2" key="1">
    <citation type="journal article" date="2013" name="Nature">
        <title>Draft genome of the wheat A-genome progenitor Triticum urartu.</title>
        <authorList>
            <person name="Ling H.Q."/>
            <person name="Zhao S."/>
            <person name="Liu D."/>
            <person name="Wang J."/>
            <person name="Sun H."/>
            <person name="Zhang C."/>
            <person name="Fan H."/>
            <person name="Li D."/>
            <person name="Dong L."/>
            <person name="Tao Y."/>
            <person name="Gao C."/>
            <person name="Wu H."/>
            <person name="Li Y."/>
            <person name="Cui Y."/>
            <person name="Guo X."/>
            <person name="Zheng S."/>
            <person name="Wang B."/>
            <person name="Yu K."/>
            <person name="Liang Q."/>
            <person name="Yang W."/>
            <person name="Lou X."/>
            <person name="Chen J."/>
            <person name="Feng M."/>
            <person name="Jian J."/>
            <person name="Zhang X."/>
            <person name="Luo G."/>
            <person name="Jiang Y."/>
            <person name="Liu J."/>
            <person name="Wang Z."/>
            <person name="Sha Y."/>
            <person name="Zhang B."/>
            <person name="Wu H."/>
            <person name="Tang D."/>
            <person name="Shen Q."/>
            <person name="Xue P."/>
            <person name="Zou S."/>
            <person name="Wang X."/>
            <person name="Liu X."/>
            <person name="Wang F."/>
            <person name="Yang Y."/>
            <person name="An X."/>
            <person name="Dong Z."/>
            <person name="Zhang K."/>
            <person name="Zhang X."/>
            <person name="Luo M.C."/>
            <person name="Dvorak J."/>
            <person name="Tong Y."/>
            <person name="Wang J."/>
            <person name="Yang H."/>
            <person name="Li Z."/>
            <person name="Wang D."/>
            <person name="Zhang A."/>
            <person name="Wang J."/>
        </authorList>
    </citation>
    <scope>NUCLEOTIDE SEQUENCE</scope>
    <source>
        <strain evidence="2">cv. G1812</strain>
    </source>
</reference>
<evidence type="ECO:0000313" key="1">
    <source>
        <dbReference type="EnsemblPlants" id="TuG1812G0500005446.01.T01.cds393712"/>
    </source>
</evidence>
<evidence type="ECO:0000313" key="2">
    <source>
        <dbReference type="Proteomes" id="UP000015106"/>
    </source>
</evidence>
<keyword evidence="2" id="KW-1185">Reference proteome</keyword>
<dbReference type="Pfam" id="PF08284">
    <property type="entry name" value="RVP_2"/>
    <property type="match status" value="1"/>
</dbReference>
<organism evidence="1 2">
    <name type="scientific">Triticum urartu</name>
    <name type="common">Red wild einkorn</name>
    <name type="synonym">Crithodium urartu</name>
    <dbReference type="NCBI Taxonomy" id="4572"/>
    <lineage>
        <taxon>Eukaryota</taxon>
        <taxon>Viridiplantae</taxon>
        <taxon>Streptophyta</taxon>
        <taxon>Embryophyta</taxon>
        <taxon>Tracheophyta</taxon>
        <taxon>Spermatophyta</taxon>
        <taxon>Magnoliopsida</taxon>
        <taxon>Liliopsida</taxon>
        <taxon>Poales</taxon>
        <taxon>Poaceae</taxon>
        <taxon>BOP clade</taxon>
        <taxon>Pooideae</taxon>
        <taxon>Triticodae</taxon>
        <taxon>Triticeae</taxon>
        <taxon>Triticinae</taxon>
        <taxon>Triticum</taxon>
    </lineage>
</organism>
<dbReference type="Proteomes" id="UP000015106">
    <property type="component" value="Chromosome 5"/>
</dbReference>
<dbReference type="InterPro" id="IPR021109">
    <property type="entry name" value="Peptidase_aspartic_dom_sf"/>
</dbReference>
<reference evidence="1" key="3">
    <citation type="submission" date="2022-06" db="UniProtKB">
        <authorList>
            <consortium name="EnsemblPlants"/>
        </authorList>
    </citation>
    <scope>IDENTIFICATION</scope>
</reference>
<accession>A0A8R7ULP6</accession>